<feature type="compositionally biased region" description="Acidic residues" evidence="1">
    <location>
        <begin position="131"/>
        <end position="142"/>
    </location>
</feature>
<dbReference type="EMBL" id="CALTRL010001315">
    <property type="protein sequence ID" value="CAH7672069.1"/>
    <property type="molecule type" value="Genomic_DNA"/>
</dbReference>
<evidence type="ECO:0000313" key="3">
    <source>
        <dbReference type="Proteomes" id="UP001153365"/>
    </source>
</evidence>
<feature type="region of interest" description="Disordered" evidence="1">
    <location>
        <begin position="60"/>
        <end position="142"/>
    </location>
</feature>
<sequence>MSIRKERLRMVEMMIEVKTDLTSEDAVTTPRIIRREFKWMMDDQYSEGRPLMLACTLGADGAGRPRPVSRARPRILPPKSIGSSGRVGLGYRIPNLGVAAPSSLPPPGSGSQRNLSQGVVDSDGDVKLEEGDSEDDNDLYHG</sequence>
<comment type="caution">
    <text evidence="2">The sequence shown here is derived from an EMBL/GenBank/DDBJ whole genome shotgun (WGS) entry which is preliminary data.</text>
</comment>
<accession>A0AAV0ATR5</accession>
<protein>
    <submittedName>
        <fullName evidence="2">Uncharacterized protein</fullName>
    </submittedName>
</protein>
<organism evidence="2 3">
    <name type="scientific">Phakopsora pachyrhizi</name>
    <name type="common">Asian soybean rust disease fungus</name>
    <dbReference type="NCBI Taxonomy" id="170000"/>
    <lineage>
        <taxon>Eukaryota</taxon>
        <taxon>Fungi</taxon>
        <taxon>Dikarya</taxon>
        <taxon>Basidiomycota</taxon>
        <taxon>Pucciniomycotina</taxon>
        <taxon>Pucciniomycetes</taxon>
        <taxon>Pucciniales</taxon>
        <taxon>Phakopsoraceae</taxon>
        <taxon>Phakopsora</taxon>
    </lineage>
</organism>
<proteinExistence type="predicted"/>
<dbReference type="Proteomes" id="UP001153365">
    <property type="component" value="Unassembled WGS sequence"/>
</dbReference>
<keyword evidence="3" id="KW-1185">Reference proteome</keyword>
<name>A0AAV0ATR5_PHAPC</name>
<reference evidence="2" key="1">
    <citation type="submission" date="2022-06" db="EMBL/GenBank/DDBJ databases">
        <authorList>
            <consortium name="SYNGENTA / RWTH Aachen University"/>
        </authorList>
    </citation>
    <scope>NUCLEOTIDE SEQUENCE</scope>
</reference>
<evidence type="ECO:0000256" key="1">
    <source>
        <dbReference type="SAM" id="MobiDB-lite"/>
    </source>
</evidence>
<gene>
    <name evidence="2" type="ORF">PPACK8108_LOCUS6851</name>
</gene>
<evidence type="ECO:0000313" key="2">
    <source>
        <dbReference type="EMBL" id="CAH7672069.1"/>
    </source>
</evidence>
<dbReference type="AlphaFoldDB" id="A0AAV0ATR5"/>